<keyword evidence="3 6" id="KW-0548">Nucleotidyltransferase</keyword>
<evidence type="ECO:0000256" key="6">
    <source>
        <dbReference type="HAMAP-Rule" id="MF_01321"/>
    </source>
</evidence>
<dbReference type="InterPro" id="IPR037033">
    <property type="entry name" value="DNA-dir_RNAP_su2_hyb_sf"/>
</dbReference>
<dbReference type="GO" id="GO:0006351">
    <property type="term" value="P:DNA-templated transcription"/>
    <property type="evidence" value="ECO:0007669"/>
    <property type="project" value="UniProtKB-UniRule"/>
</dbReference>
<keyword evidence="4 6" id="KW-0804">Transcription</keyword>
<dbReference type="Pfam" id="PF00562">
    <property type="entry name" value="RNA_pol_Rpb2_6"/>
    <property type="match status" value="1"/>
</dbReference>
<dbReference type="InterPro" id="IPR007120">
    <property type="entry name" value="DNA-dir_RNAP_su2_dom"/>
</dbReference>
<keyword evidence="1 6" id="KW-0240">DNA-directed RNA polymerase</keyword>
<dbReference type="EMBL" id="FRAE01000061">
    <property type="protein sequence ID" value="SHK35342.1"/>
    <property type="molecule type" value="Genomic_DNA"/>
</dbReference>
<dbReference type="InterPro" id="IPR007642">
    <property type="entry name" value="RNA_pol_Rpb2_2"/>
</dbReference>
<sequence length="1275" mass="144054">MAPFFVFYIKNTLTYLQIYDNIIECIGMEKNLFLVLFILRGENRMPHPVTIGKRTRMSFSKINEVVQLPNLIEIQLDSYKWFLDEGLKEVFEDISPIEDYTGNLILEFVDYSLDEKPKYEVEECKERDVTYSAPLKVKVRLINKETGEVKEQEVFMGDFPLMTEKGTFVINGAERVIVSQLVRSPGVYFSQERDKTGKRLISSTVIPNRGAWLEYETDSNDIISVRVDRTRKQPVTVLLRALGFGTDSEIIELLGEDERLFATLEKDNTKTVEEGLIEIYKKLRPGEPPTVESASSLLNSLFFDAKRYDLAKVGRYKFNKKLALAYRIINKIAAEDIVNTETGELFVKQGEKISIEKAKSIQNSGINIVKVYVDEDKVVKVIGNNFVDIKEHVSFDIDDLNIKEKVHYPTLKEILDTYSSEEEIKEAIKDNIRSLIPKHIILDDIIASISYQFNLFYGIGHIDDIDHLGNRRVRSVGELLQNQFRIGLSRMERVIKERMTIQDIEVATPQALINIRPVAAAIKEFFGSSQLSQFMDQTNPLSELTHKRRLSALGPGGLSRERAGFEVRDVHHSHYGRMCPIETPEGPNIGLINSLGTYAKINQYGFIESPYRKVDKETGVVTREIHYLTADEEDIYIRAQANEPLDEEGKFVNKRVTSRTVNGTVEIVPAHLVDYMDISPKQVVSVATAMIPFLENDDANRALMGSNMQRQAVPLVRREAPVVGTGIEYRAAKDSGAVVVARNSGVVDKLSADEIVIKREDGNKDRYKLLKFKRSNQGTCINQTPIVNKGDKIEKGDVIADGPSTDMGEIALGRNCLIAFMTWEGYNYEDAILINERLVREDRLSTIHIEEYEAEARDTKLGPEEITRDIPNVGEDAIKNLDERGIIRIGAEVESGDILVGKVTPKGETELTAEERLLRAIFGEKAREVRDTSLKVPHGESGIIVDVKVFRRENGDELPPGVNELVRCYIAKKRKINVGDKMAGRHGNKGVISRVLPEEDMPFMEDGTPVEIVLNPLGVPSRMNIGQVLEVHLGLAAKSLGWHVATSVFDGAKEEDIREALREAGYPEDGKLTLYDGRTGDAFDNRVTVGYMYMLKLHHLVDDKLHARSTGPYSLVTQQPLGGKAQFGGQRFGEMEVWALEAYGASHALQEILTVKSDDVIGRVRTYEAIVKGENIPEPGIPESFKVLIKELQSLCLDVKVLTEEDQEIEVKESLDEDEINDNFEYISSEGNEINEELEPIENNEEDLDEDFDIEFDESLLEEEEEEDLDDEFNF</sequence>
<evidence type="ECO:0000259" key="12">
    <source>
        <dbReference type="Pfam" id="PF04563"/>
    </source>
</evidence>
<feature type="domain" description="DNA-directed RNA polymerase subunit 2 hybrid-binding" evidence="9">
    <location>
        <begin position="740"/>
        <end position="1126"/>
    </location>
</feature>
<feature type="domain" description="RNA polymerase beta subunit protrusion" evidence="12">
    <location>
        <begin position="70"/>
        <end position="518"/>
    </location>
</feature>
<evidence type="ECO:0000259" key="14">
    <source>
        <dbReference type="Pfam" id="PF10385"/>
    </source>
</evidence>
<proteinExistence type="inferred from homology"/>
<dbReference type="Pfam" id="PF10385">
    <property type="entry name" value="RNA_pol_Rpb2_45"/>
    <property type="match status" value="1"/>
</dbReference>
<dbReference type="InterPro" id="IPR014724">
    <property type="entry name" value="RNA_pol_RPB2_OB-fold"/>
</dbReference>
<dbReference type="AlphaFoldDB" id="A0A1M6RS47"/>
<feature type="domain" description="RNA polymerase Rpb2" evidence="13">
    <location>
        <begin position="533"/>
        <end position="601"/>
    </location>
</feature>
<evidence type="ECO:0000256" key="2">
    <source>
        <dbReference type="ARBA" id="ARBA00022679"/>
    </source>
</evidence>
<dbReference type="Pfam" id="PF04561">
    <property type="entry name" value="RNA_pol_Rpb2_2"/>
    <property type="match status" value="2"/>
</dbReference>
<dbReference type="InterPro" id="IPR007645">
    <property type="entry name" value="RNA_pol_Rpb2_3"/>
</dbReference>
<dbReference type="InterPro" id="IPR010243">
    <property type="entry name" value="RNA_pol_bsu_bac"/>
</dbReference>
<dbReference type="GO" id="GO:0000428">
    <property type="term" value="C:DNA-directed RNA polymerase complex"/>
    <property type="evidence" value="ECO:0007669"/>
    <property type="project" value="UniProtKB-KW"/>
</dbReference>
<dbReference type="Gene3D" id="2.40.50.100">
    <property type="match status" value="1"/>
</dbReference>
<evidence type="ECO:0000256" key="3">
    <source>
        <dbReference type="ARBA" id="ARBA00022695"/>
    </source>
</evidence>
<dbReference type="Pfam" id="PF04565">
    <property type="entry name" value="RNA_pol_Rpb2_3"/>
    <property type="match status" value="1"/>
</dbReference>
<dbReference type="Pfam" id="PF04560">
    <property type="entry name" value="RNA_pol_Rpb2_7"/>
    <property type="match status" value="1"/>
</dbReference>
<comment type="similarity">
    <text evidence="6 7">Belongs to the RNA polymerase beta chain family.</text>
</comment>
<evidence type="ECO:0000256" key="7">
    <source>
        <dbReference type="RuleBase" id="RU000434"/>
    </source>
</evidence>
<feature type="domain" description="RNA polymerase Rpb2" evidence="11">
    <location>
        <begin position="183"/>
        <end position="331"/>
    </location>
</feature>
<protein>
    <recommendedName>
        <fullName evidence="6 8">DNA-directed RNA polymerase subunit beta</fullName>
        <shortName evidence="6">RNAP subunit beta</shortName>
        <ecNumber evidence="6 8">2.7.7.6</ecNumber>
    </recommendedName>
    <alternativeName>
        <fullName evidence="6">RNA polymerase subunit beta</fullName>
    </alternativeName>
    <alternativeName>
        <fullName evidence="6">Transcriptase subunit beta</fullName>
    </alternativeName>
</protein>
<dbReference type="InterPro" id="IPR019462">
    <property type="entry name" value="DNA-dir_RNA_pol_bsu_external_1"/>
</dbReference>
<evidence type="ECO:0000259" key="13">
    <source>
        <dbReference type="Pfam" id="PF04565"/>
    </source>
</evidence>
<dbReference type="InterPro" id="IPR007641">
    <property type="entry name" value="RNA_pol_Rpb2_7"/>
</dbReference>
<dbReference type="InterPro" id="IPR007644">
    <property type="entry name" value="RNA_pol_bsu_protrusion"/>
</dbReference>
<dbReference type="GO" id="GO:0003899">
    <property type="term" value="F:DNA-directed RNA polymerase activity"/>
    <property type="evidence" value="ECO:0007669"/>
    <property type="project" value="UniProtKB-UniRule"/>
</dbReference>
<dbReference type="InterPro" id="IPR037034">
    <property type="entry name" value="RNA_pol_Rpb2_2_sf"/>
</dbReference>
<dbReference type="NCBIfam" id="NF001616">
    <property type="entry name" value="PRK00405.1"/>
    <property type="match status" value="1"/>
</dbReference>
<dbReference type="Gene3D" id="2.40.270.10">
    <property type="entry name" value="DNA-directed RNA polymerase, subunit 2, domain 6"/>
    <property type="match status" value="1"/>
</dbReference>
<dbReference type="GO" id="GO:0032549">
    <property type="term" value="F:ribonucleoside binding"/>
    <property type="evidence" value="ECO:0007669"/>
    <property type="project" value="InterPro"/>
</dbReference>
<evidence type="ECO:0000256" key="8">
    <source>
        <dbReference type="RuleBase" id="RU363031"/>
    </source>
</evidence>
<organism evidence="15 16">
    <name type="scientific">Tepidibacter formicigenes DSM 15518</name>
    <dbReference type="NCBI Taxonomy" id="1123349"/>
    <lineage>
        <taxon>Bacteria</taxon>
        <taxon>Bacillati</taxon>
        <taxon>Bacillota</taxon>
        <taxon>Clostridia</taxon>
        <taxon>Peptostreptococcales</taxon>
        <taxon>Peptostreptococcaceae</taxon>
        <taxon>Tepidibacter</taxon>
    </lineage>
</organism>
<accession>A0A1M6RS47</accession>
<comment type="function">
    <text evidence="6 8">DNA-dependent RNA polymerase catalyzes the transcription of DNA into RNA using the four ribonucleoside triphosphates as substrates.</text>
</comment>
<evidence type="ECO:0000313" key="16">
    <source>
        <dbReference type="Proteomes" id="UP000242497"/>
    </source>
</evidence>
<evidence type="ECO:0000313" key="15">
    <source>
        <dbReference type="EMBL" id="SHK35342.1"/>
    </source>
</evidence>
<dbReference type="GO" id="GO:0003677">
    <property type="term" value="F:DNA binding"/>
    <property type="evidence" value="ECO:0007669"/>
    <property type="project" value="UniProtKB-UniRule"/>
</dbReference>
<feature type="domain" description="DNA-directed RNA polymerase beta subunit external 1" evidence="14">
    <location>
        <begin position="611"/>
        <end position="679"/>
    </location>
</feature>
<dbReference type="Gene3D" id="3.90.1100.10">
    <property type="match status" value="2"/>
</dbReference>
<comment type="catalytic activity">
    <reaction evidence="5 6 8">
        <text>RNA(n) + a ribonucleoside 5'-triphosphate = RNA(n+1) + diphosphate</text>
        <dbReference type="Rhea" id="RHEA:21248"/>
        <dbReference type="Rhea" id="RHEA-COMP:14527"/>
        <dbReference type="Rhea" id="RHEA-COMP:17342"/>
        <dbReference type="ChEBI" id="CHEBI:33019"/>
        <dbReference type="ChEBI" id="CHEBI:61557"/>
        <dbReference type="ChEBI" id="CHEBI:140395"/>
        <dbReference type="EC" id="2.7.7.6"/>
    </reaction>
</comment>
<dbReference type="InterPro" id="IPR007121">
    <property type="entry name" value="RNA_pol_bsu_CS"/>
</dbReference>
<keyword evidence="2 6" id="KW-0808">Transferase</keyword>
<dbReference type="EC" id="2.7.7.6" evidence="6 8"/>
<evidence type="ECO:0000259" key="9">
    <source>
        <dbReference type="Pfam" id="PF00562"/>
    </source>
</evidence>
<evidence type="ECO:0000259" key="10">
    <source>
        <dbReference type="Pfam" id="PF04560"/>
    </source>
</evidence>
<dbReference type="SUPFAM" id="SSF64484">
    <property type="entry name" value="beta and beta-prime subunits of DNA dependent RNA-polymerase"/>
    <property type="match status" value="1"/>
</dbReference>
<feature type="domain" description="RNA polymerase Rpb2" evidence="11">
    <location>
        <begin position="411"/>
        <end position="474"/>
    </location>
</feature>
<keyword evidence="16" id="KW-1185">Reference proteome</keyword>
<dbReference type="HAMAP" id="MF_01321">
    <property type="entry name" value="RNApol_bact_RpoB"/>
    <property type="match status" value="1"/>
</dbReference>
<evidence type="ECO:0000256" key="4">
    <source>
        <dbReference type="ARBA" id="ARBA00023163"/>
    </source>
</evidence>
<name>A0A1M6RS47_9FIRM</name>
<gene>
    <name evidence="6" type="primary">rpoB</name>
    <name evidence="15" type="ORF">SAMN02744037_02171</name>
</gene>
<evidence type="ECO:0000256" key="5">
    <source>
        <dbReference type="ARBA" id="ARBA00048552"/>
    </source>
</evidence>
<dbReference type="Pfam" id="PF04563">
    <property type="entry name" value="RNA_pol_Rpb2_1"/>
    <property type="match status" value="1"/>
</dbReference>
<dbReference type="NCBIfam" id="TIGR02013">
    <property type="entry name" value="rpoB"/>
    <property type="match status" value="1"/>
</dbReference>
<dbReference type="PANTHER" id="PTHR20856">
    <property type="entry name" value="DNA-DIRECTED RNA POLYMERASE I SUBUNIT 2"/>
    <property type="match status" value="1"/>
</dbReference>
<dbReference type="CDD" id="cd00653">
    <property type="entry name" value="RNA_pol_B_RPB2"/>
    <property type="match status" value="1"/>
</dbReference>
<evidence type="ECO:0000256" key="1">
    <source>
        <dbReference type="ARBA" id="ARBA00022478"/>
    </source>
</evidence>
<dbReference type="Gene3D" id="3.90.1800.10">
    <property type="entry name" value="RNA polymerase alpha subunit dimerisation domain"/>
    <property type="match status" value="1"/>
</dbReference>
<dbReference type="STRING" id="1123349.SAMN02744037_02171"/>
<reference evidence="16" key="1">
    <citation type="submission" date="2016-11" db="EMBL/GenBank/DDBJ databases">
        <authorList>
            <person name="Varghese N."/>
            <person name="Submissions S."/>
        </authorList>
    </citation>
    <scope>NUCLEOTIDE SEQUENCE [LARGE SCALE GENOMIC DNA]</scope>
    <source>
        <strain evidence="16">DSM 15518</strain>
    </source>
</reference>
<dbReference type="InterPro" id="IPR015712">
    <property type="entry name" value="DNA-dir_RNA_pol_su2"/>
</dbReference>
<dbReference type="Gene3D" id="2.40.50.150">
    <property type="match status" value="1"/>
</dbReference>
<dbReference type="Gene3D" id="3.90.1110.10">
    <property type="entry name" value="RNA polymerase Rpb2, domain 2"/>
    <property type="match status" value="1"/>
</dbReference>
<dbReference type="Proteomes" id="UP000242497">
    <property type="component" value="Unassembled WGS sequence"/>
</dbReference>
<feature type="domain" description="RNA polymerase Rpb2" evidence="10">
    <location>
        <begin position="1128"/>
        <end position="1203"/>
    </location>
</feature>
<dbReference type="PROSITE" id="PS01166">
    <property type="entry name" value="RNA_POL_BETA"/>
    <property type="match status" value="1"/>
</dbReference>
<evidence type="ECO:0000259" key="11">
    <source>
        <dbReference type="Pfam" id="PF04561"/>
    </source>
</evidence>
<comment type="subunit">
    <text evidence="6 8">The RNAP catalytic core consists of 2 alpha, 1 beta, 1 beta' and 1 omega subunit. When a sigma factor is associated with the core the holoenzyme is formed, which can initiate transcription.</text>
</comment>